<proteinExistence type="predicted"/>
<comment type="caution">
    <text evidence="1">The sequence shown here is derived from an EMBL/GenBank/DDBJ whole genome shotgun (WGS) entry which is preliminary data.</text>
</comment>
<organism evidence="1">
    <name type="scientific">marine sediment metagenome</name>
    <dbReference type="NCBI Taxonomy" id="412755"/>
    <lineage>
        <taxon>unclassified sequences</taxon>
        <taxon>metagenomes</taxon>
        <taxon>ecological metagenomes</taxon>
    </lineage>
</organism>
<accession>A0A0F9KH41</accession>
<dbReference type="AlphaFoldDB" id="A0A0F9KH41"/>
<evidence type="ECO:0008006" key="2">
    <source>
        <dbReference type="Google" id="ProtNLM"/>
    </source>
</evidence>
<sequence>MQSLMPFSGVSAEGRNTLRQRSFEDRYDYDPMEGLFLPKEKSFSYDRIGKRNMQFVVANAGGFSPLDISSLTQWIDFDDSGSRTLNGDDISAQDDLKNGNDVTQTTATEQSLFVASGINSIGCSEGDGGLATLEHYDVTNDTLSALTAAEMFIVLELVEDPPGATANAGLYKYGTHAATITVVPWTDGNIYDGFGTTVRKSTGNPTLSFTSPRCYNVVTTSSEWTSEVDGAQHYTNATNTVGFRTDPLLGKEDRGTEHYYHGQIGEFILFNAKLSSGDKASMETYIADKWGITFA</sequence>
<dbReference type="EMBL" id="LAZR01013537">
    <property type="protein sequence ID" value="KKM21493.1"/>
    <property type="molecule type" value="Genomic_DNA"/>
</dbReference>
<name>A0A0F9KH41_9ZZZZ</name>
<gene>
    <name evidence="1" type="ORF">LCGC14_1634880</name>
</gene>
<evidence type="ECO:0000313" key="1">
    <source>
        <dbReference type="EMBL" id="KKM21493.1"/>
    </source>
</evidence>
<reference evidence="1" key="1">
    <citation type="journal article" date="2015" name="Nature">
        <title>Complex archaea that bridge the gap between prokaryotes and eukaryotes.</title>
        <authorList>
            <person name="Spang A."/>
            <person name="Saw J.H."/>
            <person name="Jorgensen S.L."/>
            <person name="Zaremba-Niedzwiedzka K."/>
            <person name="Martijn J."/>
            <person name="Lind A.E."/>
            <person name="van Eijk R."/>
            <person name="Schleper C."/>
            <person name="Guy L."/>
            <person name="Ettema T.J."/>
        </authorList>
    </citation>
    <scope>NUCLEOTIDE SEQUENCE</scope>
</reference>
<protein>
    <recommendedName>
        <fullName evidence="2">LamG-like jellyroll fold domain-containing protein</fullName>
    </recommendedName>
</protein>